<dbReference type="GeneID" id="8442129"/>
<protein>
    <recommendedName>
        <fullName evidence="8">Major facilitator superfamily (MFS) profile domain-containing protein</fullName>
    </recommendedName>
</protein>
<feature type="transmembrane region" description="Helical" evidence="5">
    <location>
        <begin position="90"/>
        <end position="112"/>
    </location>
</feature>
<evidence type="ECO:0000256" key="2">
    <source>
        <dbReference type="ARBA" id="ARBA00022692"/>
    </source>
</evidence>
<feature type="transmembrane region" description="Helical" evidence="5">
    <location>
        <begin position="144"/>
        <end position="164"/>
    </location>
</feature>
<dbReference type="SUPFAM" id="SSF103473">
    <property type="entry name" value="MFS general substrate transporter"/>
    <property type="match status" value="1"/>
</dbReference>
<feature type="transmembrane region" description="Helical" evidence="5">
    <location>
        <begin position="402"/>
        <end position="419"/>
    </location>
</feature>
<dbReference type="KEGG" id="ure:UREG_05271"/>
<dbReference type="STRING" id="336963.C4JS32"/>
<dbReference type="GO" id="GO:0016020">
    <property type="term" value="C:membrane"/>
    <property type="evidence" value="ECO:0007669"/>
    <property type="project" value="UniProtKB-SubCell"/>
</dbReference>
<feature type="transmembrane region" description="Helical" evidence="5">
    <location>
        <begin position="439"/>
        <end position="459"/>
    </location>
</feature>
<organism evidence="6 7">
    <name type="scientific">Uncinocarpus reesii (strain UAMH 1704)</name>
    <dbReference type="NCBI Taxonomy" id="336963"/>
    <lineage>
        <taxon>Eukaryota</taxon>
        <taxon>Fungi</taxon>
        <taxon>Dikarya</taxon>
        <taxon>Ascomycota</taxon>
        <taxon>Pezizomycotina</taxon>
        <taxon>Eurotiomycetes</taxon>
        <taxon>Eurotiomycetidae</taxon>
        <taxon>Onygenales</taxon>
        <taxon>Onygenaceae</taxon>
        <taxon>Uncinocarpus</taxon>
    </lineage>
</organism>
<feature type="transmembrane region" description="Helical" evidence="5">
    <location>
        <begin position="343"/>
        <end position="359"/>
    </location>
</feature>
<dbReference type="OMA" id="STICWTG"/>
<sequence length="507" mass="54618">MDPDRTSNVECNPAAHDAISLKGSVRAPDRSTTSGASFVHDEGGYKVYKRRFFGLAQLVLLNIVVSWDWLTFSAVSKTSSQYFRVSEGAINWLSTGFLFAFAVASPAVIWTLNKGGPKPSIVACAALLLIGNWIRYAGTKAQDGIFGVVMLGQIIVGFAQPFVLTAPTRYSDAWFSDRGRTSATAVATLANPLGGALGQLIGPMWATKPSEVPNMVLYVSIILLCTKESRQSTVACVPSFFIPSLPPTPPSAAFNVTRIPLTQSLVKVFRTPEFWLIFFPFGIYVGLFNSISSLLNQILEPHNFSETDAGITGALLIFVGLAAAAICSPITDKHKHHLGTVKFLMPIVAATYIGFIFAPESPSVAAPFVVAALLGASSFAILPVILEYLVEITYPISPEIPSTLCWVGGQIFGAAFILVENALKAGPDADPPRNMKRALIFQAVMAAVVVPAPLCLGLFGREVRKRRLEAELLDRGRLDDEENVTTTAAVEDGSRSKAFGVFPKWLK</sequence>
<comment type="subcellular location">
    <subcellularLocation>
        <location evidence="1">Membrane</location>
        <topology evidence="1">Multi-pass membrane protein</topology>
    </subcellularLocation>
</comment>
<dbReference type="PANTHER" id="PTHR10924:SF6">
    <property type="entry name" value="SOLUTE CARRIER FAMILY 49 MEMBER A3"/>
    <property type="match status" value="1"/>
</dbReference>
<evidence type="ECO:0000256" key="4">
    <source>
        <dbReference type="ARBA" id="ARBA00023136"/>
    </source>
</evidence>
<evidence type="ECO:0000256" key="5">
    <source>
        <dbReference type="SAM" id="Phobius"/>
    </source>
</evidence>
<accession>C4JS32</accession>
<evidence type="ECO:0008006" key="8">
    <source>
        <dbReference type="Google" id="ProtNLM"/>
    </source>
</evidence>
<feature type="transmembrane region" description="Helical" evidence="5">
    <location>
        <begin position="311"/>
        <end position="331"/>
    </location>
</feature>
<keyword evidence="2 5" id="KW-0812">Transmembrane</keyword>
<keyword evidence="7" id="KW-1185">Reference proteome</keyword>
<evidence type="ECO:0000256" key="3">
    <source>
        <dbReference type="ARBA" id="ARBA00022989"/>
    </source>
</evidence>
<feature type="transmembrane region" description="Helical" evidence="5">
    <location>
        <begin position="365"/>
        <end position="390"/>
    </location>
</feature>
<dbReference type="eggNOG" id="KOG2563">
    <property type="taxonomic scope" value="Eukaryota"/>
</dbReference>
<reference evidence="7" key="1">
    <citation type="journal article" date="2009" name="Genome Res.">
        <title>Comparative genomic analyses of the human fungal pathogens Coccidioides and their relatives.</title>
        <authorList>
            <person name="Sharpton T.J."/>
            <person name="Stajich J.E."/>
            <person name="Rounsley S.D."/>
            <person name="Gardner M.J."/>
            <person name="Wortman J.R."/>
            <person name="Jordar V.S."/>
            <person name="Maiti R."/>
            <person name="Kodira C.D."/>
            <person name="Neafsey D.E."/>
            <person name="Zeng Q."/>
            <person name="Hung C.-Y."/>
            <person name="McMahan C."/>
            <person name="Muszewska A."/>
            <person name="Grynberg M."/>
            <person name="Mandel M.A."/>
            <person name="Kellner E.M."/>
            <person name="Barker B.M."/>
            <person name="Galgiani J.N."/>
            <person name="Orbach M.J."/>
            <person name="Kirkland T.N."/>
            <person name="Cole G.T."/>
            <person name="Henn M.R."/>
            <person name="Birren B.W."/>
            <person name="Taylor J.W."/>
        </authorList>
    </citation>
    <scope>NUCLEOTIDE SEQUENCE [LARGE SCALE GENOMIC DNA]</scope>
    <source>
        <strain evidence="7">UAMH 1704</strain>
    </source>
</reference>
<name>C4JS32_UNCRE</name>
<feature type="transmembrane region" description="Helical" evidence="5">
    <location>
        <begin position="119"/>
        <end position="138"/>
    </location>
</feature>
<feature type="transmembrane region" description="Helical" evidence="5">
    <location>
        <begin position="274"/>
        <end position="291"/>
    </location>
</feature>
<dbReference type="Pfam" id="PF07690">
    <property type="entry name" value="MFS_1"/>
    <property type="match status" value="1"/>
</dbReference>
<dbReference type="AlphaFoldDB" id="C4JS32"/>
<dbReference type="HOGENOM" id="CLU_023132_2_1_1"/>
<dbReference type="GO" id="GO:0022857">
    <property type="term" value="F:transmembrane transporter activity"/>
    <property type="evidence" value="ECO:0007669"/>
    <property type="project" value="InterPro"/>
</dbReference>
<gene>
    <name evidence="6" type="ORF">UREG_05271</name>
</gene>
<dbReference type="PANTHER" id="PTHR10924">
    <property type="entry name" value="MAJOR FACILITATOR SUPERFAMILY PROTEIN-RELATED"/>
    <property type="match status" value="1"/>
</dbReference>
<evidence type="ECO:0000313" key="7">
    <source>
        <dbReference type="Proteomes" id="UP000002058"/>
    </source>
</evidence>
<dbReference type="Gene3D" id="1.20.1250.20">
    <property type="entry name" value="MFS general substrate transporter like domains"/>
    <property type="match status" value="1"/>
</dbReference>
<evidence type="ECO:0000313" key="6">
    <source>
        <dbReference type="EMBL" id="EEP80429.1"/>
    </source>
</evidence>
<dbReference type="InterPro" id="IPR011701">
    <property type="entry name" value="MFS"/>
</dbReference>
<keyword evidence="3 5" id="KW-1133">Transmembrane helix</keyword>
<dbReference type="EMBL" id="CH476617">
    <property type="protein sequence ID" value="EEP80429.1"/>
    <property type="molecule type" value="Genomic_DNA"/>
</dbReference>
<dbReference type="VEuPathDB" id="FungiDB:UREG_05271"/>
<dbReference type="Proteomes" id="UP000002058">
    <property type="component" value="Unassembled WGS sequence"/>
</dbReference>
<dbReference type="RefSeq" id="XP_002584582.1">
    <property type="nucleotide sequence ID" value="XM_002584536.1"/>
</dbReference>
<dbReference type="InterPro" id="IPR036259">
    <property type="entry name" value="MFS_trans_sf"/>
</dbReference>
<evidence type="ECO:0000256" key="1">
    <source>
        <dbReference type="ARBA" id="ARBA00004141"/>
    </source>
</evidence>
<dbReference type="InterPro" id="IPR049680">
    <property type="entry name" value="FLVCR1-2_SLC49-like"/>
</dbReference>
<proteinExistence type="predicted"/>
<keyword evidence="4 5" id="KW-0472">Membrane</keyword>
<dbReference type="OrthoDB" id="422206at2759"/>
<feature type="transmembrane region" description="Helical" evidence="5">
    <location>
        <begin position="52"/>
        <end position="70"/>
    </location>
</feature>
<dbReference type="InParanoid" id="C4JS32"/>